<sequence length="314" mass="33985">MHIWKNSQNRIIIFQPQARYKRAALMPKPIQKSPDKANVREAIANHLNALSDLERKIADYTLANYREAAMLSIGELAGACGVSNTTINRYARNLGYDGYHEYRRTLRDEISEKTSLTLLKGMVRQGGSTEILNISLKEDSRLIDGLSDGIDAAAFEDTVARILSARRVFVLGNGSSAYLAGYLAFNLLGLGIDAQEFGDQSGVEGAARRALQITDKDLMIAIAFPRFSSLTIDFVTTAKETGCHIIAITSSLSGPLAHNSDAVLFAPPRRDLHSGSGVPAMALIEAIITAVTASAKSAEDAASRLSTLIDHHLL</sequence>
<feature type="coiled-coil region" evidence="4">
    <location>
        <begin position="36"/>
        <end position="63"/>
    </location>
</feature>
<reference evidence="7 8" key="1">
    <citation type="submission" date="2017-12" db="EMBL/GenBank/DDBJ databases">
        <authorList>
            <person name="Hurst M.R.H."/>
        </authorList>
    </citation>
    <scope>NUCLEOTIDE SEQUENCE [LARGE SCALE GENOMIC DNA]</scope>
    <source>
        <strain evidence="7 8">SY-3-19</strain>
    </source>
</reference>
<keyword evidence="2" id="KW-0238">DNA-binding</keyword>
<evidence type="ECO:0000313" key="7">
    <source>
        <dbReference type="EMBL" id="PQA86003.1"/>
    </source>
</evidence>
<dbReference type="InterPro" id="IPR046348">
    <property type="entry name" value="SIS_dom_sf"/>
</dbReference>
<dbReference type="GO" id="GO:0097367">
    <property type="term" value="F:carbohydrate derivative binding"/>
    <property type="evidence" value="ECO:0007669"/>
    <property type="project" value="InterPro"/>
</dbReference>
<feature type="domain" description="HTH rpiR-type" evidence="5">
    <location>
        <begin position="37"/>
        <end position="113"/>
    </location>
</feature>
<dbReference type="AlphaFoldDB" id="A0A2S7K0F6"/>
<dbReference type="SUPFAM" id="SSF53697">
    <property type="entry name" value="SIS domain"/>
    <property type="match status" value="1"/>
</dbReference>
<evidence type="ECO:0000256" key="4">
    <source>
        <dbReference type="SAM" id="Coils"/>
    </source>
</evidence>
<dbReference type="GO" id="GO:1901135">
    <property type="term" value="P:carbohydrate derivative metabolic process"/>
    <property type="evidence" value="ECO:0007669"/>
    <property type="project" value="InterPro"/>
</dbReference>
<dbReference type="InterPro" id="IPR036388">
    <property type="entry name" value="WH-like_DNA-bd_sf"/>
</dbReference>
<dbReference type="Pfam" id="PF01380">
    <property type="entry name" value="SIS"/>
    <property type="match status" value="1"/>
</dbReference>
<protein>
    <recommendedName>
        <fullName evidence="9">MurR/RpiR family transcriptional regulator</fullName>
    </recommendedName>
</protein>
<evidence type="ECO:0000259" key="5">
    <source>
        <dbReference type="PROSITE" id="PS51071"/>
    </source>
</evidence>
<dbReference type="PROSITE" id="PS51464">
    <property type="entry name" value="SIS"/>
    <property type="match status" value="1"/>
</dbReference>
<name>A0A2S7K0F6_9PROT</name>
<organism evidence="7 8">
    <name type="scientific">Hyphococcus luteus</name>
    <dbReference type="NCBI Taxonomy" id="2058213"/>
    <lineage>
        <taxon>Bacteria</taxon>
        <taxon>Pseudomonadati</taxon>
        <taxon>Pseudomonadota</taxon>
        <taxon>Alphaproteobacteria</taxon>
        <taxon>Parvularculales</taxon>
        <taxon>Parvularculaceae</taxon>
        <taxon>Hyphococcus</taxon>
    </lineage>
</organism>
<evidence type="ECO:0000313" key="8">
    <source>
        <dbReference type="Proteomes" id="UP000239504"/>
    </source>
</evidence>
<keyword evidence="1" id="KW-0805">Transcription regulation</keyword>
<dbReference type="GO" id="GO:0003677">
    <property type="term" value="F:DNA binding"/>
    <property type="evidence" value="ECO:0007669"/>
    <property type="project" value="UniProtKB-KW"/>
</dbReference>
<dbReference type="EMBL" id="PJCH01000015">
    <property type="protein sequence ID" value="PQA86003.1"/>
    <property type="molecule type" value="Genomic_DNA"/>
</dbReference>
<keyword evidence="3" id="KW-0804">Transcription</keyword>
<dbReference type="PANTHER" id="PTHR30514">
    <property type="entry name" value="GLUCOKINASE"/>
    <property type="match status" value="1"/>
</dbReference>
<evidence type="ECO:0000256" key="1">
    <source>
        <dbReference type="ARBA" id="ARBA00023015"/>
    </source>
</evidence>
<dbReference type="InterPro" id="IPR009057">
    <property type="entry name" value="Homeodomain-like_sf"/>
</dbReference>
<evidence type="ECO:0000256" key="3">
    <source>
        <dbReference type="ARBA" id="ARBA00023163"/>
    </source>
</evidence>
<dbReference type="Gene3D" id="1.10.10.10">
    <property type="entry name" value="Winged helix-like DNA-binding domain superfamily/Winged helix DNA-binding domain"/>
    <property type="match status" value="1"/>
</dbReference>
<dbReference type="InterPro" id="IPR000281">
    <property type="entry name" value="HTH_RpiR"/>
</dbReference>
<dbReference type="InterPro" id="IPR047640">
    <property type="entry name" value="RpiR-like"/>
</dbReference>
<dbReference type="Gene3D" id="3.40.50.10490">
    <property type="entry name" value="Glucose-6-phosphate isomerase like protein, domain 1"/>
    <property type="match status" value="1"/>
</dbReference>
<evidence type="ECO:0000259" key="6">
    <source>
        <dbReference type="PROSITE" id="PS51464"/>
    </source>
</evidence>
<proteinExistence type="predicted"/>
<evidence type="ECO:0008006" key="9">
    <source>
        <dbReference type="Google" id="ProtNLM"/>
    </source>
</evidence>
<dbReference type="SUPFAM" id="SSF46689">
    <property type="entry name" value="Homeodomain-like"/>
    <property type="match status" value="1"/>
</dbReference>
<dbReference type="Pfam" id="PF01418">
    <property type="entry name" value="HTH_6"/>
    <property type="match status" value="1"/>
</dbReference>
<dbReference type="PROSITE" id="PS51071">
    <property type="entry name" value="HTH_RPIR"/>
    <property type="match status" value="1"/>
</dbReference>
<dbReference type="InterPro" id="IPR035472">
    <property type="entry name" value="RpiR-like_SIS"/>
</dbReference>
<evidence type="ECO:0000256" key="2">
    <source>
        <dbReference type="ARBA" id="ARBA00023125"/>
    </source>
</evidence>
<keyword evidence="4" id="KW-0175">Coiled coil</keyword>
<gene>
    <name evidence="7" type="ORF">CW354_16620</name>
</gene>
<dbReference type="CDD" id="cd05013">
    <property type="entry name" value="SIS_RpiR"/>
    <property type="match status" value="1"/>
</dbReference>
<keyword evidence="8" id="KW-1185">Reference proteome</keyword>
<feature type="domain" description="SIS" evidence="6">
    <location>
        <begin position="158"/>
        <end position="297"/>
    </location>
</feature>
<accession>A0A2S7K0F6</accession>
<dbReference type="Proteomes" id="UP000239504">
    <property type="component" value="Unassembled WGS sequence"/>
</dbReference>
<dbReference type="InterPro" id="IPR001347">
    <property type="entry name" value="SIS_dom"/>
</dbReference>
<comment type="caution">
    <text evidence="7">The sequence shown here is derived from an EMBL/GenBank/DDBJ whole genome shotgun (WGS) entry which is preliminary data.</text>
</comment>
<dbReference type="GO" id="GO:0003700">
    <property type="term" value="F:DNA-binding transcription factor activity"/>
    <property type="evidence" value="ECO:0007669"/>
    <property type="project" value="InterPro"/>
</dbReference>
<dbReference type="OrthoDB" id="9814005at2"/>